<evidence type="ECO:0000313" key="2">
    <source>
        <dbReference type="Proteomes" id="UP000286746"/>
    </source>
</evidence>
<dbReference type="InterPro" id="IPR014729">
    <property type="entry name" value="Rossmann-like_a/b/a_fold"/>
</dbReference>
<proteinExistence type="predicted"/>
<dbReference type="SUPFAM" id="SSF52402">
    <property type="entry name" value="Adenine nucleotide alpha hydrolases-like"/>
    <property type="match status" value="1"/>
</dbReference>
<sequence>MIKFRLTPYSSGGWRWDGTRYASSGGHDQVVPYAHPLVEQAAVSDGRRSLIMVRERVAGHPASRTDVQQVPRAEYDQARRAAERWPADWVLVEWVPDEPVQVTAGPCRTTPLYLAAGGSTLHGSWEMGDLAPFAGGLNAQEVARLLLYRPRYSSDTVFTGIQRLTERATAHFGGALFLRYPEPALHSGPRQLAEDADVLGAFVGAMDGAWDLRPLDTVTTALHLTGGFDSGVLATRVAERFPDRFATAALLIGGPGRAQQLRRRQQMREAVRFAEPDLLLDAMVTAPLHRDCARVNGELISPYEEPLYHPFQRLAEGLAANGARAVVTGLGGDEMVALSQDEYPHRPMGEPADTAHLPWIGEHGRNAAQFGDVGIAPPAVVNSMTLLSLETTAPLLLRQGIWPVHPFTDPVMVQLGEWLPIDWRELKQLQRRRLAALALDEDVTQPRLRESFAEVVQHALTVHARPLFARMLRDGSPLFDDKLVDPDGLRRAVNRLSSGDYREDGDAQLLEVTTLHLAAEAFL</sequence>
<gene>
    <name evidence="1" type="ORF">GKJPGBOP_01461</name>
</gene>
<reference evidence="1 2" key="1">
    <citation type="submission" date="2018-11" db="EMBL/GenBank/DDBJ databases">
        <title>Whole genome sequence of Streptomyces paromomycinus NBRC 15454(T).</title>
        <authorList>
            <person name="Komaki H."/>
            <person name="Tamura T."/>
        </authorList>
    </citation>
    <scope>NUCLEOTIDE SEQUENCE [LARGE SCALE GENOMIC DNA]</scope>
    <source>
        <strain evidence="1 2">NBRC 15454</strain>
    </source>
</reference>
<dbReference type="Proteomes" id="UP000286746">
    <property type="component" value="Unassembled WGS sequence"/>
</dbReference>
<comment type="caution">
    <text evidence="1">The sequence shown here is derived from an EMBL/GenBank/DDBJ whole genome shotgun (WGS) entry which is preliminary data.</text>
</comment>
<accession>A0A401VXJ3</accession>
<dbReference type="Gene3D" id="3.40.50.620">
    <property type="entry name" value="HUPs"/>
    <property type="match status" value="1"/>
</dbReference>
<organism evidence="1 2">
    <name type="scientific">Streptomyces paromomycinus</name>
    <name type="common">Streptomyces rimosus subsp. paromomycinus</name>
    <dbReference type="NCBI Taxonomy" id="92743"/>
    <lineage>
        <taxon>Bacteria</taxon>
        <taxon>Bacillati</taxon>
        <taxon>Actinomycetota</taxon>
        <taxon>Actinomycetes</taxon>
        <taxon>Kitasatosporales</taxon>
        <taxon>Streptomycetaceae</taxon>
        <taxon>Streptomyces</taxon>
    </lineage>
</organism>
<dbReference type="EMBL" id="BHZD01000001">
    <property type="protein sequence ID" value="GCD41804.1"/>
    <property type="molecule type" value="Genomic_DNA"/>
</dbReference>
<evidence type="ECO:0000313" key="1">
    <source>
        <dbReference type="EMBL" id="GCD41804.1"/>
    </source>
</evidence>
<evidence type="ECO:0008006" key="3">
    <source>
        <dbReference type="Google" id="ProtNLM"/>
    </source>
</evidence>
<dbReference type="RefSeq" id="WP_218039982.1">
    <property type="nucleotide sequence ID" value="NZ_BHZD01000001.1"/>
</dbReference>
<protein>
    <recommendedName>
        <fullName evidence="3">Asparagine synthase</fullName>
    </recommendedName>
</protein>
<name>A0A401VXJ3_STREY</name>
<keyword evidence="2" id="KW-1185">Reference proteome</keyword>
<dbReference type="AlphaFoldDB" id="A0A401VXJ3"/>